<gene>
    <name evidence="10" type="ORF">DOK76_06610</name>
</gene>
<feature type="domain" description="ABC transmembrane type-1" evidence="9">
    <location>
        <begin position="16"/>
        <end position="297"/>
    </location>
</feature>
<dbReference type="EMBL" id="JAFLVX010000017">
    <property type="protein sequence ID" value="MBO0476736.1"/>
    <property type="molecule type" value="Genomic_DNA"/>
</dbReference>
<keyword evidence="11" id="KW-1185">Reference proteome</keyword>
<keyword evidence="2 7" id="KW-0812">Transmembrane</keyword>
<dbReference type="PANTHER" id="PTHR43394:SF1">
    <property type="entry name" value="ATP-BINDING CASSETTE SUB-FAMILY B MEMBER 10, MITOCHONDRIAL"/>
    <property type="match status" value="1"/>
</dbReference>
<dbReference type="InterPro" id="IPR011527">
    <property type="entry name" value="ABC1_TM_dom"/>
</dbReference>
<dbReference type="InterPro" id="IPR003593">
    <property type="entry name" value="AAA+_ATPase"/>
</dbReference>
<proteinExistence type="predicted"/>
<keyword evidence="5 7" id="KW-1133">Transmembrane helix</keyword>
<evidence type="ECO:0000256" key="1">
    <source>
        <dbReference type="ARBA" id="ARBA00004651"/>
    </source>
</evidence>
<dbReference type="PROSITE" id="PS50893">
    <property type="entry name" value="ABC_TRANSPORTER_2"/>
    <property type="match status" value="1"/>
</dbReference>
<dbReference type="InterPro" id="IPR036640">
    <property type="entry name" value="ABC1_TM_sf"/>
</dbReference>
<evidence type="ECO:0000259" key="8">
    <source>
        <dbReference type="PROSITE" id="PS50893"/>
    </source>
</evidence>
<comment type="caution">
    <text evidence="10">The sequence shown here is derived from an EMBL/GenBank/DDBJ whole genome shotgun (WGS) entry which is preliminary data.</text>
</comment>
<feature type="domain" description="ABC transporter" evidence="8">
    <location>
        <begin position="330"/>
        <end position="565"/>
    </location>
</feature>
<dbReference type="InterPro" id="IPR017871">
    <property type="entry name" value="ABC_transporter-like_CS"/>
</dbReference>
<dbReference type="Gene3D" id="3.40.50.300">
    <property type="entry name" value="P-loop containing nucleotide triphosphate hydrolases"/>
    <property type="match status" value="1"/>
</dbReference>
<evidence type="ECO:0000259" key="9">
    <source>
        <dbReference type="PROSITE" id="PS50929"/>
    </source>
</evidence>
<dbReference type="SMART" id="SM00382">
    <property type="entry name" value="AAA"/>
    <property type="match status" value="1"/>
</dbReference>
<dbReference type="Gene3D" id="1.20.1560.10">
    <property type="entry name" value="ABC transporter type 1, transmembrane domain"/>
    <property type="match status" value="1"/>
</dbReference>
<evidence type="ECO:0000256" key="7">
    <source>
        <dbReference type="SAM" id="Phobius"/>
    </source>
</evidence>
<evidence type="ECO:0000256" key="5">
    <source>
        <dbReference type="ARBA" id="ARBA00022989"/>
    </source>
</evidence>
<keyword evidence="6 7" id="KW-0472">Membrane</keyword>
<dbReference type="InterPro" id="IPR003439">
    <property type="entry name" value="ABC_transporter-like_ATP-bd"/>
</dbReference>
<name>A0ABS3HV67_9ENTE</name>
<dbReference type="Proteomes" id="UP000664857">
    <property type="component" value="Unassembled WGS sequence"/>
</dbReference>
<feature type="transmembrane region" description="Helical" evidence="7">
    <location>
        <begin position="51"/>
        <end position="71"/>
    </location>
</feature>
<dbReference type="Pfam" id="PF00005">
    <property type="entry name" value="ABC_tran"/>
    <property type="match status" value="1"/>
</dbReference>
<accession>A0ABS3HV67</accession>
<dbReference type="CDD" id="cd18548">
    <property type="entry name" value="ABC_6TM_Tm287_like"/>
    <property type="match status" value="1"/>
</dbReference>
<evidence type="ECO:0000313" key="10">
    <source>
        <dbReference type="EMBL" id="MBO0476736.1"/>
    </source>
</evidence>
<dbReference type="InterPro" id="IPR039421">
    <property type="entry name" value="Type_1_exporter"/>
</dbReference>
<organism evidence="10 11">
    <name type="scientific">Candidatus Vagococcus giribetii</name>
    <dbReference type="NCBI Taxonomy" id="2230876"/>
    <lineage>
        <taxon>Bacteria</taxon>
        <taxon>Bacillati</taxon>
        <taxon>Bacillota</taxon>
        <taxon>Bacilli</taxon>
        <taxon>Lactobacillales</taxon>
        <taxon>Enterococcaceae</taxon>
        <taxon>Vagococcus</taxon>
    </lineage>
</organism>
<feature type="transmembrane region" description="Helical" evidence="7">
    <location>
        <begin position="12"/>
        <end position="31"/>
    </location>
</feature>
<feature type="transmembrane region" description="Helical" evidence="7">
    <location>
        <begin position="277"/>
        <end position="295"/>
    </location>
</feature>
<dbReference type="PROSITE" id="PS00211">
    <property type="entry name" value="ABC_TRANSPORTER_1"/>
    <property type="match status" value="1"/>
</dbReference>
<feature type="transmembrane region" description="Helical" evidence="7">
    <location>
        <begin position="234"/>
        <end position="257"/>
    </location>
</feature>
<evidence type="ECO:0000256" key="4">
    <source>
        <dbReference type="ARBA" id="ARBA00022840"/>
    </source>
</evidence>
<protein>
    <submittedName>
        <fullName evidence="10">ABC transporter ATP-binding protein</fullName>
    </submittedName>
</protein>
<keyword evidence="3" id="KW-0547">Nucleotide-binding</keyword>
<dbReference type="Pfam" id="PF00664">
    <property type="entry name" value="ABC_membrane"/>
    <property type="match status" value="1"/>
</dbReference>
<sequence length="572" mass="62837">MSLLLKKVKGHSGLVLTSFLMTCLMVTSQLWQPKLLQKVMTAIMNEDNQELKSVGITLIVVAIIGLIAGILNTILAAKVAQEVASEIRADGFKKIQTFSFTDIEKFSTSNLVVRLTNDINQIQQIVMMTLQSILRIPILFIGSFILAMMTLPKLWWVIIVLVVLVLLTVMSLFGLMGKHFTKIQGYIEKVNSIAKENLTGIRVVKSFVQEKNEIDKFTKVSDKLAKHTITVGNLFSIMIPTFMLISSLAIVTSIYFAADLATTDLEVIGAIVSFMNYLMQIMMSIIIGGMMMMMASRGMVSLKRLNEVLETEPTLSYREEGATTIQNGDVVFNNVSFTYSGDDLPTLKNISFKATTGESIGVVGATGAGKSTLAQMIARMYDPTEGNILVGDVDLKDVSKADLRENVALVLQKAILFSGTIADNLRQGSKNASDDDMKKASRIAQASEFIERQADGFMSPVEERGSNFSGGQKQRLSISRGVIGEPKVLVLDDSTSALDARSEKLVKEALANELDHTTTFIIAQKISSVVQADNILVLDEGRLVAQGTHKELLQTSDVYREIYETQKAKEVE</sequence>
<evidence type="ECO:0000256" key="2">
    <source>
        <dbReference type="ARBA" id="ARBA00022692"/>
    </source>
</evidence>
<feature type="transmembrane region" description="Helical" evidence="7">
    <location>
        <begin position="155"/>
        <end position="175"/>
    </location>
</feature>
<keyword evidence="4 10" id="KW-0067">ATP-binding</keyword>
<evidence type="ECO:0000313" key="11">
    <source>
        <dbReference type="Proteomes" id="UP000664857"/>
    </source>
</evidence>
<dbReference type="SUPFAM" id="SSF90123">
    <property type="entry name" value="ABC transporter transmembrane region"/>
    <property type="match status" value="1"/>
</dbReference>
<evidence type="ECO:0000256" key="6">
    <source>
        <dbReference type="ARBA" id="ARBA00023136"/>
    </source>
</evidence>
<dbReference type="SUPFAM" id="SSF52540">
    <property type="entry name" value="P-loop containing nucleoside triphosphate hydrolases"/>
    <property type="match status" value="1"/>
</dbReference>
<reference evidence="10 11" key="1">
    <citation type="submission" date="2021-03" db="EMBL/GenBank/DDBJ databases">
        <title>Enterococcal diversity collection.</title>
        <authorList>
            <person name="Gilmore M.S."/>
            <person name="Schwartzman J."/>
            <person name="Van Tyne D."/>
            <person name="Martin M."/>
            <person name="Earl A.M."/>
            <person name="Manson A.L."/>
            <person name="Straub T."/>
            <person name="Salamzade R."/>
            <person name="Saavedra J."/>
            <person name="Lebreton F."/>
            <person name="Prichula J."/>
            <person name="Schaufler K."/>
            <person name="Gaca A."/>
            <person name="Sgardioli B."/>
            <person name="Wagenaar J."/>
            <person name="Strong T."/>
        </authorList>
    </citation>
    <scope>NUCLEOTIDE SEQUENCE [LARGE SCALE GENOMIC DNA]</scope>
    <source>
        <strain evidence="10 11">DIV0080</strain>
    </source>
</reference>
<dbReference type="PROSITE" id="PS50929">
    <property type="entry name" value="ABC_TM1F"/>
    <property type="match status" value="1"/>
</dbReference>
<dbReference type="GO" id="GO:0005524">
    <property type="term" value="F:ATP binding"/>
    <property type="evidence" value="ECO:0007669"/>
    <property type="project" value="UniProtKB-KW"/>
</dbReference>
<evidence type="ECO:0000256" key="3">
    <source>
        <dbReference type="ARBA" id="ARBA00022741"/>
    </source>
</evidence>
<dbReference type="InterPro" id="IPR027417">
    <property type="entry name" value="P-loop_NTPase"/>
</dbReference>
<dbReference type="PANTHER" id="PTHR43394">
    <property type="entry name" value="ATP-DEPENDENT PERMEASE MDL1, MITOCHONDRIAL"/>
    <property type="match status" value="1"/>
</dbReference>
<comment type="subcellular location">
    <subcellularLocation>
        <location evidence="1">Cell membrane</location>
        <topology evidence="1">Multi-pass membrane protein</topology>
    </subcellularLocation>
</comment>
<dbReference type="RefSeq" id="WP_206966035.1">
    <property type="nucleotide sequence ID" value="NZ_JAFLVX010000017.1"/>
</dbReference>
<feature type="transmembrane region" description="Helical" evidence="7">
    <location>
        <begin position="132"/>
        <end position="149"/>
    </location>
</feature>